<proteinExistence type="predicted"/>
<organism evidence="1">
    <name type="scientific">Pseudomonas fluorescens (strain SBW25)</name>
    <dbReference type="NCBI Taxonomy" id="216595"/>
    <lineage>
        <taxon>Bacteria</taxon>
        <taxon>Pseudomonadati</taxon>
        <taxon>Pseudomonadota</taxon>
        <taxon>Gammaproteobacteria</taxon>
        <taxon>Pseudomonadales</taxon>
        <taxon>Pseudomonadaceae</taxon>
        <taxon>Pseudomonas</taxon>
    </lineage>
</organism>
<reference evidence="1" key="2">
    <citation type="submission" date="2015-06" db="EMBL/GenBank/DDBJ databases">
        <title>Environmentally co-occuring mercury resistance plasmids are genetically and phenotypically diverse and confer variable context-dependent fitness effects.</title>
        <authorList>
            <person name="Hall J.P.J."/>
            <person name="Harrison E."/>
            <person name="Lilley A.K."/>
            <person name="Paterson S."/>
            <person name="Spiers A.J."/>
            <person name="Brockhurst M.A."/>
        </authorList>
    </citation>
    <scope>NUCLEOTIDE SEQUENCE [LARGE SCALE GENOMIC DNA]</scope>
    <source>
        <strain evidence="1">SBW25</strain>
        <plasmid evidence="1">pQBR55</plasmid>
    </source>
</reference>
<accession>A0A0G4E613</accession>
<dbReference type="AlphaFoldDB" id="A0A0G4E613"/>
<keyword evidence="1" id="KW-0614">Plasmid</keyword>
<name>A0A0G4E613_PSEFS</name>
<sequence>MSMKIIRETYGVPAERGQRAGFLLRAPLHNMAQFVVLTAVCSRSS</sequence>
<geneLocation type="plasmid" evidence="1">
    <name>pQBR55</name>
</geneLocation>
<evidence type="ECO:0000313" key="1">
    <source>
        <dbReference type="EMBL" id="CEK42443.1"/>
    </source>
</evidence>
<reference evidence="1" key="1">
    <citation type="submission" date="2014-12" db="EMBL/GenBank/DDBJ databases">
        <authorList>
            <person name="Hall J."/>
        </authorList>
    </citation>
    <scope>NUCLEOTIDE SEQUENCE [LARGE SCALE GENOMIC DNA]</scope>
    <source>
        <strain evidence="1">SBW25</strain>
        <plasmid evidence="1">pQBR55</plasmid>
    </source>
</reference>
<gene>
    <name evidence="1" type="ORF">PQBR55_0064</name>
</gene>
<dbReference type="EMBL" id="LN713927">
    <property type="protein sequence ID" value="CEK42443.1"/>
    <property type="molecule type" value="Genomic_DNA"/>
</dbReference>
<protein>
    <submittedName>
        <fullName evidence="1">Uncharacterized protein</fullName>
    </submittedName>
</protein>